<proteinExistence type="predicted"/>
<organism evidence="2 3">
    <name type="scientific">Penicillium canariense</name>
    <dbReference type="NCBI Taxonomy" id="189055"/>
    <lineage>
        <taxon>Eukaryota</taxon>
        <taxon>Fungi</taxon>
        <taxon>Dikarya</taxon>
        <taxon>Ascomycota</taxon>
        <taxon>Pezizomycotina</taxon>
        <taxon>Eurotiomycetes</taxon>
        <taxon>Eurotiomycetidae</taxon>
        <taxon>Eurotiales</taxon>
        <taxon>Aspergillaceae</taxon>
        <taxon>Penicillium</taxon>
    </lineage>
</organism>
<evidence type="ECO:0000313" key="3">
    <source>
        <dbReference type="Proteomes" id="UP001149163"/>
    </source>
</evidence>
<protein>
    <submittedName>
        <fullName evidence="2">Uncharacterized protein</fullName>
    </submittedName>
</protein>
<reference evidence="2" key="1">
    <citation type="submission" date="2022-11" db="EMBL/GenBank/DDBJ databases">
        <authorList>
            <person name="Petersen C."/>
        </authorList>
    </citation>
    <scope>NUCLEOTIDE SEQUENCE</scope>
    <source>
        <strain evidence="2">IBT 26290</strain>
    </source>
</reference>
<dbReference type="Proteomes" id="UP001149163">
    <property type="component" value="Unassembled WGS sequence"/>
</dbReference>
<feature type="region of interest" description="Disordered" evidence="1">
    <location>
        <begin position="1"/>
        <end position="246"/>
    </location>
</feature>
<dbReference type="GeneID" id="81424878"/>
<feature type="compositionally biased region" description="Low complexity" evidence="1">
    <location>
        <begin position="186"/>
        <end position="205"/>
    </location>
</feature>
<dbReference type="OrthoDB" id="4498621at2759"/>
<sequence length="246" mass="25545">MASEGSHVQSAPQTTAPVAPAPPVVSEQPQPIHNVLNTTQTDSEPNLFETKVGAGTENPEAPELEEQAKPPEAPATTHPPGTSVAASELEAPVAAQKAPEPPKEEPNPVTEAPEPVTETSKPVAEAPKPVTQAPETGKKRDLDSRASSSPVLGTPPVAKPIAEEADEPEVKKQKTDQAPIKDTNGTTPTTSAAPIATTSSVAPTAEANEKPKKASRSKKEKIKDAVKKVISTDGIGSRTRSRTKNA</sequence>
<reference evidence="2" key="2">
    <citation type="journal article" date="2023" name="IMA Fungus">
        <title>Comparative genomic study of the Penicillium genus elucidates a diverse pangenome and 15 lateral gene transfer events.</title>
        <authorList>
            <person name="Petersen C."/>
            <person name="Sorensen T."/>
            <person name="Nielsen M.R."/>
            <person name="Sondergaard T.E."/>
            <person name="Sorensen J.L."/>
            <person name="Fitzpatrick D.A."/>
            <person name="Frisvad J.C."/>
            <person name="Nielsen K.L."/>
        </authorList>
    </citation>
    <scope>NUCLEOTIDE SEQUENCE</scope>
    <source>
        <strain evidence="2">IBT 26290</strain>
    </source>
</reference>
<keyword evidence="3" id="KW-1185">Reference proteome</keyword>
<dbReference type="RefSeq" id="XP_056544444.1">
    <property type="nucleotide sequence ID" value="XM_056685702.1"/>
</dbReference>
<evidence type="ECO:0000256" key="1">
    <source>
        <dbReference type="SAM" id="MobiDB-lite"/>
    </source>
</evidence>
<evidence type="ECO:0000313" key="2">
    <source>
        <dbReference type="EMBL" id="KAJ5167983.1"/>
    </source>
</evidence>
<feature type="compositionally biased region" description="Low complexity" evidence="1">
    <location>
        <begin position="9"/>
        <end position="31"/>
    </location>
</feature>
<accession>A0A9W9I717</accession>
<dbReference type="AlphaFoldDB" id="A0A9W9I717"/>
<gene>
    <name evidence="2" type="ORF">N7482_003577</name>
</gene>
<dbReference type="EMBL" id="JAPQKN010000002">
    <property type="protein sequence ID" value="KAJ5167983.1"/>
    <property type="molecule type" value="Genomic_DNA"/>
</dbReference>
<name>A0A9W9I717_9EURO</name>
<feature type="compositionally biased region" description="Polar residues" evidence="1">
    <location>
        <begin position="35"/>
        <end position="44"/>
    </location>
</feature>
<comment type="caution">
    <text evidence="2">The sequence shown here is derived from an EMBL/GenBank/DDBJ whole genome shotgun (WGS) entry which is preliminary data.</text>
</comment>